<dbReference type="Proteomes" id="UP001320831">
    <property type="component" value="Unassembled WGS sequence"/>
</dbReference>
<sequence length="210" mass="23404">MNQDGSMALFQYWNRLRGNRPAPRRSEIEPADIKALLPDTFILECDARAAPVFRLAGTRLCATYGKELKGHSFASLWSERDQPAVSRLVRHALDEKAVALIAFEGLSREGRINSFELIVLPLEGGRQSVRALGAVQPLMNPFWLGADPIVENRVESFSLTDPDHELQFLKNRPTMPVPPLAPEGDALASRLDEGGRRIRHLVVFQGGRRA</sequence>
<protein>
    <submittedName>
        <fullName evidence="1">PAS domain-containing protein</fullName>
    </submittedName>
</protein>
<keyword evidence="2" id="KW-1185">Reference proteome</keyword>
<evidence type="ECO:0000313" key="2">
    <source>
        <dbReference type="Proteomes" id="UP001320831"/>
    </source>
</evidence>
<accession>A0ABT2LLH5</accession>
<dbReference type="EMBL" id="JAOCZP010000003">
    <property type="protein sequence ID" value="MCT7375441.1"/>
    <property type="molecule type" value="Genomic_DNA"/>
</dbReference>
<proteinExistence type="predicted"/>
<evidence type="ECO:0000313" key="1">
    <source>
        <dbReference type="EMBL" id="MCT7375441.1"/>
    </source>
</evidence>
<name>A0ABT2LLH5_9HYPH</name>
<organism evidence="1 2">
    <name type="scientific">Chelativorans salis</name>
    <dbReference type="NCBI Taxonomy" id="2978478"/>
    <lineage>
        <taxon>Bacteria</taxon>
        <taxon>Pseudomonadati</taxon>
        <taxon>Pseudomonadota</taxon>
        <taxon>Alphaproteobacteria</taxon>
        <taxon>Hyphomicrobiales</taxon>
        <taxon>Phyllobacteriaceae</taxon>
        <taxon>Chelativorans</taxon>
    </lineage>
</organism>
<dbReference type="PIRSF" id="PIRSF031878">
    <property type="entry name" value="UCP031878"/>
    <property type="match status" value="1"/>
</dbReference>
<reference evidence="1 2" key="1">
    <citation type="submission" date="2022-09" db="EMBL/GenBank/DDBJ databases">
        <title>Chelativorans salina sp. nov., a novel slightly halophilic bacterium isolated from a saline lake sediment enrichment.</title>
        <authorList>
            <person name="Gao L."/>
            <person name="Fang B.-Z."/>
            <person name="Li W.-J."/>
        </authorList>
    </citation>
    <scope>NUCLEOTIDE SEQUENCE [LARGE SCALE GENOMIC DNA]</scope>
    <source>
        <strain evidence="1 2">EGI FJ00035</strain>
    </source>
</reference>
<dbReference type="Pfam" id="PF07310">
    <property type="entry name" value="PAS_5"/>
    <property type="match status" value="1"/>
</dbReference>
<gene>
    <name evidence="1" type="ORF">N5A92_10400</name>
</gene>
<comment type="caution">
    <text evidence="1">The sequence shown here is derived from an EMBL/GenBank/DDBJ whole genome shotgun (WGS) entry which is preliminary data.</text>
</comment>
<dbReference type="RefSeq" id="WP_260902450.1">
    <property type="nucleotide sequence ID" value="NZ_JAOCZP010000003.1"/>
</dbReference>
<dbReference type="InterPro" id="IPR009922">
    <property type="entry name" value="DUF1457"/>
</dbReference>